<keyword evidence="5" id="KW-0677">Repeat</keyword>
<feature type="coiled-coil region" evidence="13">
    <location>
        <begin position="1314"/>
        <end position="1383"/>
    </location>
</feature>
<feature type="coiled-coil region" evidence="13">
    <location>
        <begin position="1420"/>
        <end position="1472"/>
    </location>
</feature>
<dbReference type="PROSITE" id="PS00022">
    <property type="entry name" value="EGF_1"/>
    <property type="match status" value="1"/>
</dbReference>
<dbReference type="PROSITE" id="PS50027">
    <property type="entry name" value="EGF_LAM_2"/>
    <property type="match status" value="11"/>
</dbReference>
<keyword evidence="9 12" id="KW-1015">Disulfide bond</keyword>
<dbReference type="SMART" id="SM00180">
    <property type="entry name" value="EGF_Lam"/>
    <property type="match status" value="13"/>
</dbReference>
<dbReference type="Gene3D" id="1.20.1170.10">
    <property type="match status" value="1"/>
</dbReference>
<feature type="disulfide bond" evidence="12">
    <location>
        <begin position="558"/>
        <end position="567"/>
    </location>
</feature>
<dbReference type="Pfam" id="PF21199">
    <property type="entry name" value="LAMININ_IV_B"/>
    <property type="match status" value="1"/>
</dbReference>
<feature type="domain" description="Laminin EGF-like" evidence="14">
    <location>
        <begin position="844"/>
        <end position="891"/>
    </location>
</feature>
<feature type="domain" description="Laminin EGF-like" evidence="14">
    <location>
        <begin position="348"/>
        <end position="412"/>
    </location>
</feature>
<dbReference type="FunFam" id="2.10.25.10:FF:000135">
    <property type="entry name" value="Laminin subunit beta 4"/>
    <property type="match status" value="2"/>
</dbReference>
<dbReference type="GO" id="GO:0070831">
    <property type="term" value="P:basement membrane assembly"/>
    <property type="evidence" value="ECO:0007669"/>
    <property type="project" value="TreeGrafter"/>
</dbReference>
<reference evidence="17" key="1">
    <citation type="submission" date="2020-09" db="EMBL/GenBank/DDBJ databases">
        <authorList>
            <person name="Kikuchi T."/>
        </authorList>
    </citation>
    <scope>NUCLEOTIDE SEQUENCE</scope>
    <source>
        <strain evidence="17">SH1</strain>
    </source>
</reference>
<evidence type="ECO:0000256" key="7">
    <source>
        <dbReference type="ARBA" id="ARBA00022889"/>
    </source>
</evidence>
<feature type="disulfide bond" evidence="12">
    <location>
        <begin position="844"/>
        <end position="856"/>
    </location>
</feature>
<feature type="disulfide bond" evidence="12">
    <location>
        <begin position="506"/>
        <end position="515"/>
    </location>
</feature>
<feature type="domain" description="Laminin EGF-like" evidence="14">
    <location>
        <begin position="536"/>
        <end position="586"/>
    </location>
</feature>
<dbReference type="FunFam" id="2.10.25.10:FF:000130">
    <property type="entry name" value="Laminin subunit beta 1"/>
    <property type="match status" value="1"/>
</dbReference>
<dbReference type="Proteomes" id="UP000783686">
    <property type="component" value="Unassembled WGS sequence"/>
</dbReference>
<keyword evidence="7" id="KW-0130">Cell adhesion</keyword>
<feature type="disulfide bond" evidence="12">
    <location>
        <begin position="570"/>
        <end position="584"/>
    </location>
</feature>
<sequence>MNQTGIVWQESPFLLAVCLFLQRECPRVEVTSRDSLLYYLLFSVRAFSQTWIPIRPTPVLAIRPTTQKWRQERPPLSYLIQLSMLFLCILPQTTSELAAEEEDLCQGRSCYPATGNLLIGRKDKITATSTCGTGRRERYCIVSHLEDQTKCFFCDSRQEWLEDRDPNRLSHRIQNVVTESYEERAKSWWQSKNGEQNVSIRIDFDEEFHVTHFILTFRTFRPAAMFIEHSADYGKTWRVDRYFAYDCDKAFPGIPEGRPKKHGDVICTSKYSSMSPSNGGELIYKVISPYIHTDDPYAPEIANLLKMTNIRLNFTKLHTLGDDLLDYRPEIDEKYYYALYEIVVRGSCSCYGHAQKCVPKWTGDDRENSDMVHGNCECTHNTQGANCEKCKDFYHDLPWKPAIGDESNECKICRCNNHAASCHFDESEYIKSGNVSGGVCDDCQHNTQGKNCDQCLPYFYRDPARRIDDPYACRPCECDKRGSKYDGICEGEENINDKKTAGTCYCKTHVDGPRCDRCKNGFWNFTESNPDGCQECGCDLLGTVDNLGCDKYTGGCTCKKNVIGERCDTCKPDHYGLSNHTDGCLPCNCDVGASVSTQCDAITGNCECKNNFGGPKCNVPLSGFFCPAIDHHTYDAEDSSEVTGGEVITRAAYSGQHKTWSGDGFVQIREGTNISFVVNNIFESGQYNIIIRYELPNDGAGWDNIMITVVRPDSPSPDGPCANSITSDDFLIARLVPQTTYYEIHPSICLEKDVEYKILMFFGERIANHHDPQAQALIDSVVLIPPTDNLDIFSGSHEAQYKGSLFAQCRPSFLRLTPKSHVPQQCIDLICTVAGAIIHETKPCNCDLTGSLSSICDIHGGKCQCKPNVIGDKCDRCAPETYGFGPTGCTPCGCDSSGAWNNECDKQSGQCECRDKGIYGRQCNQCQPGFWSFPDCKTCQCNGHATVCDQERGACIDCHNHTTGHNCERCIDTYYGDPRLGVGEHCKPCPCPGGPGSGLQNANTCYLDRNALESKLKCNCKPGYTGDRCDACEVNHWGSPRDIGGQCVECDCNGNIDKSVPGSCDPKTGHCVKCLHNTDGIECENCKEGFFGDAKTRSCHQCVCNSLGTNTTAGACDRVTGQCHCYPDVVGQQCDQCAPQHFDLASGKGCQACECDPLGVIDGPDGQPHLECNKIDGKCQCKEGRGGRTCSECQDYYWGNPLSGECKRCECDPTGSASYQCHRNNGTCICKPGSGGPLCNQCARGYTGNWPHCQACGECFDNWDKILTGLRDELDQLVERANNIEDTGVSSEYDETFEKMEVQINGVKTQLEAVNISKEDVEGLRKKIDSLEADVSDARSRVLEKNEKVLKIASDVDIAEQQVTALKAKADDLTKMAEDLSKQADDIRGSDTKGAYDIVRESAEKVRQSHGSISEAIAKITSAESDRNKAADMMETHKNEFLQQYDENKAALDEIQKRIEEIEESLPTLNKQVCGGETAGCDETCGGPSSECGKCGGSSCLGSVSKAKQAGEFAREAREKLLAKQKEAEELLQRIRDTVPETNAAERSTSEALRNVEQAVKLANHTKDALNKQLDEIKQFIDSERTGPEQLQNIVNEILSVSIPFTEEQIKEMSDKIKEKVSSTKNTDEILAETQDNKTLAENLQKQADSASQRAAKIHNTTVAINKALEDANAAYNEAQSVLDQTAESNDQISADLEKAEGDVVTLEEKAKEATTLISELQNKTDKLKAEYIKITSNSKSAGASADKALEIAQKVEENQAPLKAKYDEVDKLLSERVSGNEEKKERAEKLHRRTTELLVNIKKHNSDAEALKRTADSLDVELSNFRSTVEVLSRQIDEVASEIEKRVEFHATCDA</sequence>
<dbReference type="FunFam" id="2.60.120.260:FF:000010">
    <property type="entry name" value="Laminin subunit beta 1"/>
    <property type="match status" value="1"/>
</dbReference>
<dbReference type="PRINTS" id="PR00011">
    <property type="entry name" value="EGFLAMININ"/>
</dbReference>
<dbReference type="GO" id="GO:0009887">
    <property type="term" value="P:animal organ morphogenesis"/>
    <property type="evidence" value="ECO:0007669"/>
    <property type="project" value="TreeGrafter"/>
</dbReference>
<evidence type="ECO:0000256" key="1">
    <source>
        <dbReference type="ARBA" id="ARBA00004302"/>
    </source>
</evidence>
<feature type="coiled-coil region" evidence="13">
    <location>
        <begin position="1514"/>
        <end position="1573"/>
    </location>
</feature>
<feature type="disulfide bond" evidence="12">
    <location>
        <begin position="443"/>
        <end position="452"/>
    </location>
</feature>
<keyword evidence="18" id="KW-1185">Reference proteome</keyword>
<evidence type="ECO:0000259" key="15">
    <source>
        <dbReference type="PROSITE" id="PS51116"/>
    </source>
</evidence>
<dbReference type="EMBL" id="CAJFDH010000004">
    <property type="protein sequence ID" value="CAD5219384.1"/>
    <property type="molecule type" value="Genomic_DNA"/>
</dbReference>
<evidence type="ECO:0000259" key="16">
    <source>
        <dbReference type="PROSITE" id="PS51117"/>
    </source>
</evidence>
<dbReference type="InterPro" id="IPR002049">
    <property type="entry name" value="LE_dom"/>
</dbReference>
<dbReference type="PROSITE" id="PS51117">
    <property type="entry name" value="LAMININ_NTER"/>
    <property type="match status" value="1"/>
</dbReference>
<dbReference type="FunFam" id="2.170.300.10:FF:000001">
    <property type="entry name" value="Laminin subunit beta-1"/>
    <property type="match status" value="1"/>
</dbReference>
<keyword evidence="8 13" id="KW-0175">Coiled coil</keyword>
<dbReference type="FunFam" id="2.10.25.10:FF:000101">
    <property type="entry name" value="Laminin subunit beta 1"/>
    <property type="match status" value="1"/>
</dbReference>
<feature type="disulfide bond" evidence="12">
    <location>
        <begin position="892"/>
        <end position="904"/>
    </location>
</feature>
<feature type="disulfide bond" evidence="12">
    <location>
        <begin position="1209"/>
        <end position="1221"/>
    </location>
</feature>
<dbReference type="SUPFAM" id="SSF49785">
    <property type="entry name" value="Galactose-binding domain-like"/>
    <property type="match status" value="1"/>
</dbReference>
<dbReference type="Gene3D" id="2.60.120.260">
    <property type="entry name" value="Galactose-binding domain-like"/>
    <property type="match status" value="1"/>
</dbReference>
<feature type="disulfide bond" evidence="12">
    <location>
        <begin position="378"/>
        <end position="387"/>
    </location>
</feature>
<dbReference type="InterPro" id="IPR008211">
    <property type="entry name" value="Laminin_N"/>
</dbReference>
<name>A0A811KWW9_9BILA</name>
<evidence type="ECO:0000256" key="3">
    <source>
        <dbReference type="ARBA" id="ARBA00022530"/>
    </source>
</evidence>
<keyword evidence="6" id="KW-0084">Basement membrane</keyword>
<dbReference type="SMART" id="SM00181">
    <property type="entry name" value="EGF"/>
    <property type="match status" value="5"/>
</dbReference>
<feature type="domain" description="Laminin IV type B" evidence="15">
    <location>
        <begin position="626"/>
        <end position="838"/>
    </location>
</feature>
<dbReference type="Pfam" id="PF24973">
    <property type="entry name" value="EGF_LMN_ATRN"/>
    <property type="match status" value="2"/>
</dbReference>
<feature type="disulfide bond" evidence="12">
    <location>
        <begin position="1181"/>
        <end position="1190"/>
    </location>
</feature>
<keyword evidence="3" id="KW-0272">Extracellular matrix</keyword>
<dbReference type="GO" id="GO:0009888">
    <property type="term" value="P:tissue development"/>
    <property type="evidence" value="ECO:0007669"/>
    <property type="project" value="TreeGrafter"/>
</dbReference>
<dbReference type="GO" id="GO:0034446">
    <property type="term" value="P:substrate adhesion-dependent cell spreading"/>
    <property type="evidence" value="ECO:0007669"/>
    <property type="project" value="TreeGrafter"/>
</dbReference>
<dbReference type="GO" id="GO:0016477">
    <property type="term" value="P:cell migration"/>
    <property type="evidence" value="ECO:0007669"/>
    <property type="project" value="TreeGrafter"/>
</dbReference>
<feature type="domain" description="Laminin EGF-like" evidence="14">
    <location>
        <begin position="1050"/>
        <end position="1101"/>
    </location>
</feature>
<evidence type="ECO:0000256" key="13">
    <source>
        <dbReference type="SAM" id="Coils"/>
    </source>
</evidence>
<dbReference type="PANTHER" id="PTHR10574">
    <property type="entry name" value="NETRIN/LAMININ-RELATED"/>
    <property type="match status" value="1"/>
</dbReference>
<feature type="domain" description="Laminin EGF-like" evidence="14">
    <location>
        <begin position="1209"/>
        <end position="1255"/>
    </location>
</feature>
<evidence type="ECO:0000313" key="18">
    <source>
        <dbReference type="Proteomes" id="UP000614601"/>
    </source>
</evidence>
<feature type="disulfide bond" evidence="12">
    <location>
        <begin position="1211"/>
        <end position="1228"/>
    </location>
</feature>
<comment type="subcellular location">
    <subcellularLocation>
        <location evidence="1">Secreted</location>
        <location evidence="1">Extracellular space</location>
        <location evidence="1">Extracellular matrix</location>
        <location evidence="1">Basement membrane</location>
    </subcellularLocation>
</comment>
<keyword evidence="11 12" id="KW-0424">Laminin EGF-like domain</keyword>
<feature type="disulfide bond" evidence="12">
    <location>
        <begin position="894"/>
        <end position="911"/>
    </location>
</feature>
<evidence type="ECO:0000313" key="17">
    <source>
        <dbReference type="EMBL" id="CAD5219384.1"/>
    </source>
</evidence>
<organism evidence="17 18">
    <name type="scientific">Bursaphelenchus okinawaensis</name>
    <dbReference type="NCBI Taxonomy" id="465554"/>
    <lineage>
        <taxon>Eukaryota</taxon>
        <taxon>Metazoa</taxon>
        <taxon>Ecdysozoa</taxon>
        <taxon>Nematoda</taxon>
        <taxon>Chromadorea</taxon>
        <taxon>Rhabditida</taxon>
        <taxon>Tylenchina</taxon>
        <taxon>Tylenchomorpha</taxon>
        <taxon>Aphelenchoidea</taxon>
        <taxon>Aphelenchoididae</taxon>
        <taxon>Bursaphelenchus</taxon>
    </lineage>
</organism>
<feature type="domain" description="Laminin EGF-like" evidence="14">
    <location>
        <begin position="892"/>
        <end position="938"/>
    </location>
</feature>
<feature type="disulfide bond" evidence="12">
    <location>
        <begin position="1230"/>
        <end position="1239"/>
    </location>
</feature>
<dbReference type="InterPro" id="IPR008979">
    <property type="entry name" value="Galactose-bd-like_sf"/>
</dbReference>
<dbReference type="PROSITE" id="PS51116">
    <property type="entry name" value="LAMININ_IVB"/>
    <property type="match status" value="1"/>
</dbReference>
<keyword evidence="2" id="KW-0964">Secreted</keyword>
<feature type="disulfide bond" evidence="12">
    <location>
        <begin position="865"/>
        <end position="874"/>
    </location>
</feature>
<proteinExistence type="predicted"/>
<dbReference type="FunFam" id="2.10.25.10:FF:000011">
    <property type="entry name" value="Cadherin EGF LAG seven-pass G-type receptor"/>
    <property type="match status" value="1"/>
</dbReference>
<dbReference type="PROSITE" id="PS01248">
    <property type="entry name" value="EGF_LAM_1"/>
    <property type="match status" value="6"/>
</dbReference>
<dbReference type="InterPro" id="IPR056863">
    <property type="entry name" value="LMN_ATRN_NET-like_EGF"/>
</dbReference>
<feature type="domain" description="Laminin EGF-like" evidence="14">
    <location>
        <begin position="413"/>
        <end position="475"/>
    </location>
</feature>
<feature type="domain" description="Laminin EGF-like" evidence="14">
    <location>
        <begin position="1102"/>
        <end position="1152"/>
    </location>
</feature>
<gene>
    <name evidence="17" type="ORF">BOKJ2_LOCUS8417</name>
</gene>
<dbReference type="InterPro" id="IPR013015">
    <property type="entry name" value="Laminin_IV_B"/>
</dbReference>
<feature type="disulfide bond" evidence="12">
    <location>
        <begin position="958"/>
        <end position="967"/>
    </location>
</feature>
<evidence type="ECO:0000256" key="8">
    <source>
        <dbReference type="ARBA" id="ARBA00023054"/>
    </source>
</evidence>
<dbReference type="Proteomes" id="UP000614601">
    <property type="component" value="Unassembled WGS sequence"/>
</dbReference>
<evidence type="ECO:0000256" key="6">
    <source>
        <dbReference type="ARBA" id="ARBA00022869"/>
    </source>
</evidence>
<feature type="coiled-coil region" evidence="13">
    <location>
        <begin position="1641"/>
        <end position="1738"/>
    </location>
</feature>
<dbReference type="PANTHER" id="PTHR10574:SF375">
    <property type="entry name" value="LAMININ SUBUNIT BETA-1"/>
    <property type="match status" value="1"/>
</dbReference>
<evidence type="ECO:0000256" key="12">
    <source>
        <dbReference type="PROSITE-ProRule" id="PRU00460"/>
    </source>
</evidence>
<dbReference type="Gene3D" id="2.10.25.10">
    <property type="entry name" value="Laminin"/>
    <property type="match status" value="9"/>
</dbReference>
<evidence type="ECO:0000259" key="14">
    <source>
        <dbReference type="PROSITE" id="PS50027"/>
    </source>
</evidence>
<keyword evidence="4" id="KW-0732">Signal</keyword>
<evidence type="ECO:0000256" key="2">
    <source>
        <dbReference type="ARBA" id="ARBA00022525"/>
    </source>
</evidence>
<accession>A0A811KWW9</accession>
<feature type="disulfide bond" evidence="12">
    <location>
        <begin position="846"/>
        <end position="863"/>
    </location>
</feature>
<evidence type="ECO:0000256" key="4">
    <source>
        <dbReference type="ARBA" id="ARBA00022729"/>
    </source>
</evidence>
<feature type="domain" description="Laminin EGF-like" evidence="14">
    <location>
        <begin position="939"/>
        <end position="988"/>
    </location>
</feature>
<dbReference type="CDD" id="cd00055">
    <property type="entry name" value="EGF_Lam"/>
    <property type="match status" value="13"/>
</dbReference>
<dbReference type="SMART" id="SM00136">
    <property type="entry name" value="LamNT"/>
    <property type="match status" value="1"/>
</dbReference>
<evidence type="ECO:0000256" key="9">
    <source>
        <dbReference type="ARBA" id="ARBA00023157"/>
    </source>
</evidence>
<dbReference type="GO" id="GO:0043256">
    <property type="term" value="C:laminin complex"/>
    <property type="evidence" value="ECO:0007669"/>
    <property type="project" value="TreeGrafter"/>
</dbReference>
<dbReference type="InterPro" id="IPR000742">
    <property type="entry name" value="EGF"/>
</dbReference>
<dbReference type="InterPro" id="IPR050440">
    <property type="entry name" value="Laminin/Netrin_ECM"/>
</dbReference>
<dbReference type="FunFam" id="2.10.25.10:FF:000065">
    <property type="entry name" value="Laminin subunit beta 1"/>
    <property type="match status" value="1"/>
</dbReference>
<evidence type="ECO:0000256" key="10">
    <source>
        <dbReference type="ARBA" id="ARBA00023180"/>
    </source>
</evidence>
<dbReference type="FunFam" id="2.10.25.10:FF:000074">
    <property type="entry name" value="Laminin subunit alpha"/>
    <property type="match status" value="1"/>
</dbReference>
<protein>
    <recommendedName>
        <fullName evidence="19">Laminin subunit beta-1</fullName>
    </recommendedName>
</protein>
<keyword evidence="10" id="KW-0325">Glycoprotein</keyword>
<comment type="caution">
    <text evidence="12">Lacks conserved residue(s) required for the propagation of feature annotation.</text>
</comment>
<dbReference type="EMBL" id="CAJFCW020000004">
    <property type="protein sequence ID" value="CAG9112472.1"/>
    <property type="molecule type" value="Genomic_DNA"/>
</dbReference>
<comment type="caution">
    <text evidence="17">The sequence shown here is derived from an EMBL/GenBank/DDBJ whole genome shotgun (WGS) entry which is preliminary data.</text>
</comment>
<feature type="domain" description="Laminin N-terminal" evidence="16">
    <location>
        <begin position="106"/>
        <end position="347"/>
    </location>
</feature>
<feature type="domain" description="Laminin EGF-like" evidence="14">
    <location>
        <begin position="476"/>
        <end position="535"/>
    </location>
</feature>
<dbReference type="Gene3D" id="2.170.300.10">
    <property type="entry name" value="Tie2 ligand-binding domain superfamily"/>
    <property type="match status" value="2"/>
</dbReference>
<dbReference type="SUPFAM" id="SSF57196">
    <property type="entry name" value="EGF/Laminin"/>
    <property type="match status" value="12"/>
</dbReference>
<evidence type="ECO:0000256" key="11">
    <source>
        <dbReference type="ARBA" id="ARBA00023292"/>
    </source>
</evidence>
<dbReference type="OrthoDB" id="5985440at2759"/>
<feature type="disulfide bond" evidence="12">
    <location>
        <begin position="1074"/>
        <end position="1083"/>
    </location>
</feature>
<evidence type="ECO:0000256" key="5">
    <source>
        <dbReference type="ARBA" id="ARBA00022737"/>
    </source>
</evidence>
<evidence type="ECO:0008006" key="19">
    <source>
        <dbReference type="Google" id="ProtNLM"/>
    </source>
</evidence>
<dbReference type="Pfam" id="PF00053">
    <property type="entry name" value="EGF_laminin"/>
    <property type="match status" value="11"/>
</dbReference>
<feature type="disulfide bond" evidence="12">
    <location>
        <begin position="1125"/>
        <end position="1134"/>
    </location>
</feature>
<dbReference type="Pfam" id="PF00055">
    <property type="entry name" value="Laminin_N"/>
    <property type="match status" value="1"/>
</dbReference>
<dbReference type="GO" id="GO:0007411">
    <property type="term" value="P:axon guidance"/>
    <property type="evidence" value="ECO:0007669"/>
    <property type="project" value="TreeGrafter"/>
</dbReference>
<feature type="domain" description="Laminin EGF-like" evidence="14">
    <location>
        <begin position="1153"/>
        <end position="1208"/>
    </location>
</feature>